<dbReference type="SUPFAM" id="SSF56112">
    <property type="entry name" value="Protein kinase-like (PK-like)"/>
    <property type="match status" value="1"/>
</dbReference>
<organism evidence="8 9">
    <name type="scientific">Nonomuraea endophytica</name>
    <dbReference type="NCBI Taxonomy" id="714136"/>
    <lineage>
        <taxon>Bacteria</taxon>
        <taxon>Bacillati</taxon>
        <taxon>Actinomycetota</taxon>
        <taxon>Actinomycetes</taxon>
        <taxon>Streptosporangiales</taxon>
        <taxon>Streptosporangiaceae</taxon>
        <taxon>Nonomuraea</taxon>
    </lineage>
</organism>
<dbReference type="RefSeq" id="WP_184969163.1">
    <property type="nucleotide sequence ID" value="NZ_JACHIN010000011.1"/>
</dbReference>
<dbReference type="PROSITE" id="PS00108">
    <property type="entry name" value="PROTEIN_KINASE_ST"/>
    <property type="match status" value="1"/>
</dbReference>
<accession>A0A7W8A8Q9</accession>
<dbReference type="InterPro" id="IPR011009">
    <property type="entry name" value="Kinase-like_dom_sf"/>
</dbReference>
<evidence type="ECO:0000256" key="1">
    <source>
        <dbReference type="ARBA" id="ARBA00022679"/>
    </source>
</evidence>
<feature type="region of interest" description="Disordered" evidence="5">
    <location>
        <begin position="359"/>
        <end position="461"/>
    </location>
</feature>
<evidence type="ECO:0000256" key="3">
    <source>
        <dbReference type="ARBA" id="ARBA00022777"/>
    </source>
</evidence>
<dbReference type="EMBL" id="JACHIN010000011">
    <property type="protein sequence ID" value="MBB5081630.1"/>
    <property type="molecule type" value="Genomic_DNA"/>
</dbReference>
<dbReference type="PANTHER" id="PTHR43289:SF34">
    <property type="entry name" value="SERINE_THREONINE-PROTEIN KINASE YBDM-RELATED"/>
    <property type="match status" value="1"/>
</dbReference>
<dbReference type="AlphaFoldDB" id="A0A7W8A8Q9"/>
<dbReference type="InterPro" id="IPR008271">
    <property type="entry name" value="Ser/Thr_kinase_AS"/>
</dbReference>
<dbReference type="Gene3D" id="3.30.200.20">
    <property type="entry name" value="Phosphorylase Kinase, domain 1"/>
    <property type="match status" value="1"/>
</dbReference>
<gene>
    <name evidence="8" type="ORF">HNR40_007125</name>
</gene>
<proteinExistence type="predicted"/>
<evidence type="ECO:0000256" key="5">
    <source>
        <dbReference type="SAM" id="MobiDB-lite"/>
    </source>
</evidence>
<keyword evidence="6" id="KW-1133">Transmembrane helix</keyword>
<comment type="caution">
    <text evidence="8">The sequence shown here is derived from an EMBL/GenBank/DDBJ whole genome shotgun (WGS) entry which is preliminary data.</text>
</comment>
<dbReference type="InterPro" id="IPR000719">
    <property type="entry name" value="Prot_kinase_dom"/>
</dbReference>
<dbReference type="PROSITE" id="PS50011">
    <property type="entry name" value="PROTEIN_KINASE_DOM"/>
    <property type="match status" value="1"/>
</dbReference>
<sequence length="530" mass="54262">MPEVLALLDEDPRAVGPYRLEGRLGAGGQGTVYIGRTGKGAPVAIKLLHPHLIADQREQQRFLREVETAKRVAPFCTAHVLDSGFVGARPYIVSEYVEGPSLQASVRDNGARGAAALQRLAVNTATALAAIHEAGVVHRDFKPGNVLLGPDGPVVIDFGIARALDLSQSVVSSQPIGSPAYMAPEQIAGGDIGPAADIFAWGATMVYAATGQRAFVGDSIPGILHLILQGDPDLGELDGPLRLLLAECLAKDPAQRPTAAQVIERLRALPAPAWDTVPVRRTAATGFAAPDVPGQPAGVPTAPVALPPARARARRGLVLGTAGAVLLAAAVTGFFVLGPGASGNHAALTTPAAAKASVPVTPAPATPAPSTHVGATPAVHGTPTPGATKRSQSAKAVPTLSSAPHRATPSATRKAPRTQAPVEPTGAAPTRKPTQKPTQKPTAKPTKTSAPPSEPAAPSQAPITLDDAHAYCKTQGASMAGGGWANLWCMGGSNAKISPSTVCQWKYPGRDAVAEQPQNAMATEVTCRLS</sequence>
<keyword evidence="9" id="KW-1185">Reference proteome</keyword>
<protein>
    <recommendedName>
        <fullName evidence="7">Protein kinase domain-containing protein</fullName>
    </recommendedName>
</protein>
<keyword evidence="1" id="KW-0808">Transferase</keyword>
<keyword evidence="3" id="KW-0418">Kinase</keyword>
<evidence type="ECO:0000256" key="6">
    <source>
        <dbReference type="SAM" id="Phobius"/>
    </source>
</evidence>
<keyword evidence="6" id="KW-0472">Membrane</keyword>
<keyword evidence="2" id="KW-0547">Nucleotide-binding</keyword>
<feature type="compositionally biased region" description="Low complexity" evidence="5">
    <location>
        <begin position="427"/>
        <end position="461"/>
    </location>
</feature>
<evidence type="ECO:0000256" key="2">
    <source>
        <dbReference type="ARBA" id="ARBA00022741"/>
    </source>
</evidence>
<keyword evidence="6" id="KW-0812">Transmembrane</keyword>
<evidence type="ECO:0000313" key="8">
    <source>
        <dbReference type="EMBL" id="MBB5081630.1"/>
    </source>
</evidence>
<dbReference type="GO" id="GO:0004674">
    <property type="term" value="F:protein serine/threonine kinase activity"/>
    <property type="evidence" value="ECO:0007669"/>
    <property type="project" value="TreeGrafter"/>
</dbReference>
<dbReference type="PANTHER" id="PTHR43289">
    <property type="entry name" value="MITOGEN-ACTIVATED PROTEIN KINASE KINASE KINASE 20-RELATED"/>
    <property type="match status" value="1"/>
</dbReference>
<feature type="domain" description="Protein kinase" evidence="7">
    <location>
        <begin position="18"/>
        <end position="269"/>
    </location>
</feature>
<dbReference type="Gene3D" id="1.10.510.10">
    <property type="entry name" value="Transferase(Phosphotransferase) domain 1"/>
    <property type="match status" value="1"/>
</dbReference>
<dbReference type="GO" id="GO:0005524">
    <property type="term" value="F:ATP binding"/>
    <property type="evidence" value="ECO:0007669"/>
    <property type="project" value="UniProtKB-KW"/>
</dbReference>
<reference evidence="8 9" key="1">
    <citation type="submission" date="2020-08" db="EMBL/GenBank/DDBJ databases">
        <title>Genomic Encyclopedia of Type Strains, Phase IV (KMG-IV): sequencing the most valuable type-strain genomes for metagenomic binning, comparative biology and taxonomic classification.</title>
        <authorList>
            <person name="Goeker M."/>
        </authorList>
    </citation>
    <scope>NUCLEOTIDE SEQUENCE [LARGE SCALE GENOMIC DNA]</scope>
    <source>
        <strain evidence="8 9">DSM 45385</strain>
    </source>
</reference>
<dbReference type="Pfam" id="PF00069">
    <property type="entry name" value="Pkinase"/>
    <property type="match status" value="1"/>
</dbReference>
<dbReference type="Proteomes" id="UP000568380">
    <property type="component" value="Unassembled WGS sequence"/>
</dbReference>
<evidence type="ECO:0000313" key="9">
    <source>
        <dbReference type="Proteomes" id="UP000568380"/>
    </source>
</evidence>
<evidence type="ECO:0000256" key="4">
    <source>
        <dbReference type="ARBA" id="ARBA00022840"/>
    </source>
</evidence>
<feature type="compositionally biased region" description="Polar residues" evidence="5">
    <location>
        <begin position="389"/>
        <end position="402"/>
    </location>
</feature>
<feature type="transmembrane region" description="Helical" evidence="6">
    <location>
        <begin position="317"/>
        <end position="337"/>
    </location>
</feature>
<evidence type="ECO:0000259" key="7">
    <source>
        <dbReference type="PROSITE" id="PS50011"/>
    </source>
</evidence>
<name>A0A7W8A8Q9_9ACTN</name>
<dbReference type="CDD" id="cd14014">
    <property type="entry name" value="STKc_PknB_like"/>
    <property type="match status" value="1"/>
</dbReference>
<keyword evidence="4" id="KW-0067">ATP-binding</keyword>